<gene>
    <name evidence="2" type="ORF">SDC9_170342</name>
</gene>
<dbReference type="Gene3D" id="3.40.50.1010">
    <property type="entry name" value="5'-nuclease"/>
    <property type="match status" value="1"/>
</dbReference>
<feature type="domain" description="PIN" evidence="1">
    <location>
        <begin position="4"/>
        <end position="117"/>
    </location>
</feature>
<accession>A0A645G7S4</accession>
<comment type="caution">
    <text evidence="2">The sequence shown here is derived from an EMBL/GenBank/DDBJ whole genome shotgun (WGS) entry which is preliminary data.</text>
</comment>
<reference evidence="2" key="1">
    <citation type="submission" date="2019-08" db="EMBL/GenBank/DDBJ databases">
        <authorList>
            <person name="Kucharzyk K."/>
            <person name="Murdoch R.W."/>
            <person name="Higgins S."/>
            <person name="Loffler F."/>
        </authorList>
    </citation>
    <scope>NUCLEOTIDE SEQUENCE</scope>
</reference>
<sequence>MEHLLVDTNIIVDLLSKRKNFYQEAQELFTLADEQEVKLYISSLTFANTHYLLSKELNSNEARKVLIKFKLLVSILPLDDKILELALSSDFNDFEDGIQYYTALENKLNIIITRNKKDFKTSTLPVLTAREYLNR</sequence>
<dbReference type="AlphaFoldDB" id="A0A645G7S4"/>
<dbReference type="SUPFAM" id="SSF88723">
    <property type="entry name" value="PIN domain-like"/>
    <property type="match status" value="1"/>
</dbReference>
<organism evidence="2">
    <name type="scientific">bioreactor metagenome</name>
    <dbReference type="NCBI Taxonomy" id="1076179"/>
    <lineage>
        <taxon>unclassified sequences</taxon>
        <taxon>metagenomes</taxon>
        <taxon>ecological metagenomes</taxon>
    </lineage>
</organism>
<dbReference type="Pfam" id="PF13470">
    <property type="entry name" value="PIN_3"/>
    <property type="match status" value="1"/>
</dbReference>
<dbReference type="InterPro" id="IPR029060">
    <property type="entry name" value="PIN-like_dom_sf"/>
</dbReference>
<evidence type="ECO:0000259" key="1">
    <source>
        <dbReference type="Pfam" id="PF13470"/>
    </source>
</evidence>
<dbReference type="EMBL" id="VSSQ01071320">
    <property type="protein sequence ID" value="MPN22957.1"/>
    <property type="molecule type" value="Genomic_DNA"/>
</dbReference>
<name>A0A645G7S4_9ZZZZ</name>
<protein>
    <recommendedName>
        <fullName evidence="1">PIN domain-containing protein</fullName>
    </recommendedName>
</protein>
<dbReference type="InterPro" id="IPR002716">
    <property type="entry name" value="PIN_dom"/>
</dbReference>
<proteinExistence type="predicted"/>
<evidence type="ECO:0000313" key="2">
    <source>
        <dbReference type="EMBL" id="MPN22957.1"/>
    </source>
</evidence>